<name>A0A4Z1HHC4_9HELO</name>
<accession>A0A4Z1HHC4</accession>
<proteinExistence type="predicted"/>
<dbReference type="EMBL" id="PQXJ01000606">
    <property type="protein sequence ID" value="TGO46180.1"/>
    <property type="molecule type" value="Genomic_DNA"/>
</dbReference>
<feature type="compositionally biased region" description="Basic residues" evidence="2">
    <location>
        <begin position="610"/>
        <end position="628"/>
    </location>
</feature>
<dbReference type="GO" id="GO:0004672">
    <property type="term" value="F:protein kinase activity"/>
    <property type="evidence" value="ECO:0007669"/>
    <property type="project" value="InterPro"/>
</dbReference>
<dbReference type="InterPro" id="IPR017441">
    <property type="entry name" value="Protein_kinase_ATP_BS"/>
</dbReference>
<dbReference type="PROSITE" id="PS50011">
    <property type="entry name" value="PROTEIN_KINASE_DOM"/>
    <property type="match status" value="1"/>
</dbReference>
<evidence type="ECO:0000256" key="1">
    <source>
        <dbReference type="PROSITE-ProRule" id="PRU10141"/>
    </source>
</evidence>
<evidence type="ECO:0000259" key="3">
    <source>
        <dbReference type="PROSITE" id="PS50011"/>
    </source>
</evidence>
<evidence type="ECO:0000313" key="4">
    <source>
        <dbReference type="EMBL" id="TGO46180.1"/>
    </source>
</evidence>
<feature type="compositionally biased region" description="Basic and acidic residues" evidence="2">
    <location>
        <begin position="429"/>
        <end position="447"/>
    </location>
</feature>
<keyword evidence="1" id="KW-0067">ATP-binding</keyword>
<feature type="region of interest" description="Disordered" evidence="2">
    <location>
        <begin position="508"/>
        <end position="572"/>
    </location>
</feature>
<feature type="compositionally biased region" description="Basic and acidic residues" evidence="2">
    <location>
        <begin position="555"/>
        <end position="568"/>
    </location>
</feature>
<keyword evidence="1" id="KW-0547">Nucleotide-binding</keyword>
<sequence length="691" mass="79839">MNIDPAMEEAQRYLKQSEGWAPVHIGKDWVAVKRLGEGSYGIATQFEYRGNNPEVSPRRLVVKQEGGPGLNLKQESRMMQSLMKYDSDHIVKIYRAYHRTMGTGTNDATDRAIVDYGNWMENEKRRDANIKVQLRRKYDIARIYLEFASGGDLGSWMYENCQNQRPPEEYIFRIWECLLKALMVLKYGTENPNDTIFEEEPKDRQHQQIAHFDIKGPNNKEHECKQSASQIYITFIRGLNAKCFPRIGDNPRPGHERISVHKLADFGLALEVPDAEVLKRSAAKRRAWLKIAQGRNTYHAPEQYSVANPNRVIGTATDLWNVANVIHQCLVNNNHVPDNEFFETGVDPSPSETFLTMGKWLLHPELEVYSRRFRGLILKSLAYYPGARPDVRDLLVQVQESVDFWNFGESHDLFLDGIYGGEYGWNEKYPDPPRRPSEDQGKEVIKLRKERQPRKPDYSNPRWWKRAEDEYDYDDVDLLFPTRKTLQMGYREMPFELGEPIRHRAFPDWRAIGPDGKPMRDPVAPDFDDPEDDPEDNADDPEDDADDPGYVPQAEDQRAYNKSEEIGKGRAAPMFERALAIERGVKRMRTPEEEEARPWIKTPPPVGMIPKRKARKLKRRIAPPKRRLPVPVPVAPYRDAKRQRVEGPGSPQFLGKEYRMNTAGKLMVRRAGPSPESGEIEVERSTPWALN</sequence>
<feature type="domain" description="Protein kinase" evidence="3">
    <location>
        <begin position="29"/>
        <end position="414"/>
    </location>
</feature>
<dbReference type="Gene3D" id="1.10.510.10">
    <property type="entry name" value="Transferase(Phosphotransferase) domain 1"/>
    <property type="match status" value="1"/>
</dbReference>
<comment type="caution">
    <text evidence="4">The sequence shown here is derived from an EMBL/GenBank/DDBJ whole genome shotgun (WGS) entry which is preliminary data.</text>
</comment>
<dbReference type="PANTHER" id="PTHR44305:SF2">
    <property type="entry name" value="SI:DKEY-192D15.2"/>
    <property type="match status" value="1"/>
</dbReference>
<dbReference type="SUPFAM" id="SSF56112">
    <property type="entry name" value="Protein kinase-like (PK-like)"/>
    <property type="match status" value="1"/>
</dbReference>
<dbReference type="SMART" id="SM00220">
    <property type="entry name" value="S_TKc"/>
    <property type="match status" value="1"/>
</dbReference>
<evidence type="ECO:0000256" key="2">
    <source>
        <dbReference type="SAM" id="MobiDB-lite"/>
    </source>
</evidence>
<dbReference type="STRING" id="278944.A0A4Z1HHC4"/>
<dbReference type="AlphaFoldDB" id="A0A4Z1HHC4"/>
<dbReference type="GO" id="GO:0005524">
    <property type="term" value="F:ATP binding"/>
    <property type="evidence" value="ECO:0007669"/>
    <property type="project" value="UniProtKB-UniRule"/>
</dbReference>
<gene>
    <name evidence="4" type="ORF">BOTNAR_0607g00040</name>
</gene>
<protein>
    <recommendedName>
        <fullName evidence="3">Protein kinase domain-containing protein</fullName>
    </recommendedName>
</protein>
<reference evidence="4 5" key="1">
    <citation type="submission" date="2017-12" db="EMBL/GenBank/DDBJ databases">
        <title>Comparative genomics of Botrytis spp.</title>
        <authorList>
            <person name="Valero-Jimenez C.A."/>
            <person name="Tapia P."/>
            <person name="Veloso J."/>
            <person name="Silva-Moreno E."/>
            <person name="Staats M."/>
            <person name="Valdes J.H."/>
            <person name="Van Kan J.A.L."/>
        </authorList>
    </citation>
    <scope>NUCLEOTIDE SEQUENCE [LARGE SCALE GENOMIC DNA]</scope>
    <source>
        <strain evidence="4 5">MUCL2120</strain>
    </source>
</reference>
<feature type="binding site" evidence="1">
    <location>
        <position position="63"/>
    </location>
    <ligand>
        <name>ATP</name>
        <dbReference type="ChEBI" id="CHEBI:30616"/>
    </ligand>
</feature>
<feature type="region of interest" description="Disordered" evidence="2">
    <location>
        <begin position="429"/>
        <end position="461"/>
    </location>
</feature>
<feature type="compositionally biased region" description="Acidic residues" evidence="2">
    <location>
        <begin position="526"/>
        <end position="547"/>
    </location>
</feature>
<dbReference type="InterPro" id="IPR000719">
    <property type="entry name" value="Prot_kinase_dom"/>
</dbReference>
<keyword evidence="5" id="KW-1185">Reference proteome</keyword>
<dbReference type="InterPro" id="IPR011009">
    <property type="entry name" value="Kinase-like_dom_sf"/>
</dbReference>
<evidence type="ECO:0000313" key="5">
    <source>
        <dbReference type="Proteomes" id="UP000297452"/>
    </source>
</evidence>
<feature type="region of interest" description="Disordered" evidence="2">
    <location>
        <begin position="669"/>
        <end position="691"/>
    </location>
</feature>
<organism evidence="4 5">
    <name type="scientific">Botryotinia narcissicola</name>
    <dbReference type="NCBI Taxonomy" id="278944"/>
    <lineage>
        <taxon>Eukaryota</taxon>
        <taxon>Fungi</taxon>
        <taxon>Dikarya</taxon>
        <taxon>Ascomycota</taxon>
        <taxon>Pezizomycotina</taxon>
        <taxon>Leotiomycetes</taxon>
        <taxon>Helotiales</taxon>
        <taxon>Sclerotiniaceae</taxon>
        <taxon>Botryotinia</taxon>
    </lineage>
</organism>
<feature type="region of interest" description="Disordered" evidence="2">
    <location>
        <begin position="589"/>
        <end position="656"/>
    </location>
</feature>
<dbReference type="Proteomes" id="UP000297452">
    <property type="component" value="Unassembled WGS sequence"/>
</dbReference>
<dbReference type="PROSITE" id="PS00107">
    <property type="entry name" value="PROTEIN_KINASE_ATP"/>
    <property type="match status" value="1"/>
</dbReference>
<dbReference type="PANTHER" id="PTHR44305">
    <property type="entry name" value="SI:DKEY-192D15.2-RELATED"/>
    <property type="match status" value="1"/>
</dbReference>
<dbReference type="InterPro" id="IPR053083">
    <property type="entry name" value="TF_kinase-domain_protein"/>
</dbReference>
<dbReference type="OrthoDB" id="310217at2759"/>